<accession>A0A7T6APE1</accession>
<evidence type="ECO:0000256" key="15">
    <source>
        <dbReference type="ARBA" id="ARBA00032605"/>
    </source>
</evidence>
<evidence type="ECO:0000256" key="17">
    <source>
        <dbReference type="ARBA" id="ARBA00048623"/>
    </source>
</evidence>
<comment type="function">
    <text evidence="14 19">Joins adenosylcobinamide-GDP and alpha-ribazole to generate adenosylcobalamin (Ado-cobalamin). Also synthesizes adenosylcobalamin 5'-phosphate from adenosylcobinamide-GDP and alpha-ribazole 5'-phosphate.</text>
</comment>
<comment type="pathway">
    <text evidence="3 19">Cofactor biosynthesis; adenosylcobalamin biosynthesis; adenosylcobalamin from cob(II)yrinate a,c-diamide: step 7/7.</text>
</comment>
<comment type="catalytic activity">
    <reaction evidence="18 19">
        <text>alpha-ribazole 5'-phosphate + adenosylcob(III)inamide-GDP = adenosylcob(III)alamin 5'-phosphate + GMP + H(+)</text>
        <dbReference type="Rhea" id="RHEA:23560"/>
        <dbReference type="ChEBI" id="CHEBI:15378"/>
        <dbReference type="ChEBI" id="CHEBI:57918"/>
        <dbReference type="ChEBI" id="CHEBI:58115"/>
        <dbReference type="ChEBI" id="CHEBI:60487"/>
        <dbReference type="ChEBI" id="CHEBI:60493"/>
        <dbReference type="EC" id="2.7.8.26"/>
    </reaction>
</comment>
<evidence type="ECO:0000256" key="2">
    <source>
        <dbReference type="ARBA" id="ARBA00004651"/>
    </source>
</evidence>
<name>A0A7T6APE1_9BACT</name>
<dbReference type="RefSeq" id="WP_199263341.1">
    <property type="nucleotide sequence ID" value="NZ_CP054140.1"/>
</dbReference>
<feature type="transmembrane region" description="Helical" evidence="19">
    <location>
        <begin position="235"/>
        <end position="254"/>
    </location>
</feature>
<evidence type="ECO:0000256" key="9">
    <source>
        <dbReference type="ARBA" id="ARBA00022679"/>
    </source>
</evidence>
<keyword evidence="7 19" id="KW-1003">Cell membrane</keyword>
<keyword evidence="10 19" id="KW-0812">Transmembrane</keyword>
<dbReference type="EMBL" id="CP054140">
    <property type="protein sequence ID" value="QQG64508.1"/>
    <property type="molecule type" value="Genomic_DNA"/>
</dbReference>
<feature type="transmembrane region" description="Helical" evidence="19">
    <location>
        <begin position="173"/>
        <end position="194"/>
    </location>
</feature>
<dbReference type="EC" id="2.7.8.26" evidence="5 19"/>
<dbReference type="NCBIfam" id="TIGR00317">
    <property type="entry name" value="cobS"/>
    <property type="match status" value="1"/>
</dbReference>
<comment type="subcellular location">
    <subcellularLocation>
        <location evidence="2 19">Cell membrane</location>
        <topology evidence="2 19">Multi-pass membrane protein</topology>
    </subcellularLocation>
</comment>
<sequence>MRSLILMIQFMTRYPIPVAVDFTAVHFVQGMKWMPLIGLLVALPAAGCYAGFEMLLDRDVAVLAAVVMLIWITGGLHLDGIADTADGLFSYNTRERTLEIMRDSNLGAHGVGTMVLTILSKFVLLRTVPVEGGVLAVLAVPVLGHMALTWHAAVARYARDENGIGGFVNQTGLVHAAAATLLSVIIVACLLFLWNFSLVTVLVVTSILHLSTAGMAVLFAAYLTRRLGGITGDTIGATIELAELVGLFVFLFLWKYLLL</sequence>
<evidence type="ECO:0000256" key="8">
    <source>
        <dbReference type="ARBA" id="ARBA00022573"/>
    </source>
</evidence>
<evidence type="ECO:0000256" key="19">
    <source>
        <dbReference type="HAMAP-Rule" id="MF_00719"/>
    </source>
</evidence>
<dbReference type="Pfam" id="PF02654">
    <property type="entry name" value="CobS"/>
    <property type="match status" value="1"/>
</dbReference>
<evidence type="ECO:0000256" key="1">
    <source>
        <dbReference type="ARBA" id="ARBA00001946"/>
    </source>
</evidence>
<evidence type="ECO:0000256" key="4">
    <source>
        <dbReference type="ARBA" id="ARBA00010561"/>
    </source>
</evidence>
<evidence type="ECO:0000256" key="11">
    <source>
        <dbReference type="ARBA" id="ARBA00022842"/>
    </source>
</evidence>
<dbReference type="PANTHER" id="PTHR34148">
    <property type="entry name" value="ADENOSYLCOBINAMIDE-GDP RIBAZOLETRANSFERASE"/>
    <property type="match status" value="1"/>
</dbReference>
<dbReference type="GO" id="GO:0009236">
    <property type="term" value="P:cobalamin biosynthetic process"/>
    <property type="evidence" value="ECO:0007669"/>
    <property type="project" value="UniProtKB-UniRule"/>
</dbReference>
<dbReference type="PANTHER" id="PTHR34148:SF1">
    <property type="entry name" value="ADENOSYLCOBINAMIDE-GDP RIBAZOLETRANSFERASE"/>
    <property type="match status" value="1"/>
</dbReference>
<dbReference type="KEGG" id="dog:HP555_00875"/>
<evidence type="ECO:0000256" key="3">
    <source>
        <dbReference type="ARBA" id="ARBA00004663"/>
    </source>
</evidence>
<evidence type="ECO:0000256" key="13">
    <source>
        <dbReference type="ARBA" id="ARBA00023136"/>
    </source>
</evidence>
<organism evidence="20 21">
    <name type="scientific">Desulfobulbus oligotrophicus</name>
    <dbReference type="NCBI Taxonomy" id="1909699"/>
    <lineage>
        <taxon>Bacteria</taxon>
        <taxon>Pseudomonadati</taxon>
        <taxon>Thermodesulfobacteriota</taxon>
        <taxon>Desulfobulbia</taxon>
        <taxon>Desulfobulbales</taxon>
        <taxon>Desulfobulbaceae</taxon>
        <taxon>Desulfobulbus</taxon>
    </lineage>
</organism>
<gene>
    <name evidence="19 20" type="primary">cobS</name>
    <name evidence="20" type="ORF">HP555_00875</name>
</gene>
<comment type="cofactor">
    <cofactor evidence="1 19">
        <name>Mg(2+)</name>
        <dbReference type="ChEBI" id="CHEBI:18420"/>
    </cofactor>
</comment>
<comment type="catalytic activity">
    <reaction evidence="17 19">
        <text>alpha-ribazole + adenosylcob(III)inamide-GDP = adenosylcob(III)alamin + GMP + H(+)</text>
        <dbReference type="Rhea" id="RHEA:16049"/>
        <dbReference type="ChEBI" id="CHEBI:10329"/>
        <dbReference type="ChEBI" id="CHEBI:15378"/>
        <dbReference type="ChEBI" id="CHEBI:18408"/>
        <dbReference type="ChEBI" id="CHEBI:58115"/>
        <dbReference type="ChEBI" id="CHEBI:60487"/>
        <dbReference type="EC" id="2.7.8.26"/>
    </reaction>
</comment>
<keyword evidence="8 19" id="KW-0169">Cobalamin biosynthesis</keyword>
<keyword evidence="11 19" id="KW-0460">Magnesium</keyword>
<comment type="similarity">
    <text evidence="4 19">Belongs to the CobS family.</text>
</comment>
<dbReference type="HAMAP" id="MF_00719">
    <property type="entry name" value="CobS"/>
    <property type="match status" value="1"/>
</dbReference>
<feature type="transmembrane region" description="Helical" evidence="19">
    <location>
        <begin position="33"/>
        <end position="52"/>
    </location>
</feature>
<proteinExistence type="inferred from homology"/>
<dbReference type="GO" id="GO:0005886">
    <property type="term" value="C:plasma membrane"/>
    <property type="evidence" value="ECO:0007669"/>
    <property type="project" value="UniProtKB-SubCell"/>
</dbReference>
<dbReference type="GO" id="GO:0051073">
    <property type="term" value="F:adenosylcobinamide-GDP ribazoletransferase activity"/>
    <property type="evidence" value="ECO:0007669"/>
    <property type="project" value="UniProtKB-UniRule"/>
</dbReference>
<evidence type="ECO:0000256" key="7">
    <source>
        <dbReference type="ARBA" id="ARBA00022475"/>
    </source>
</evidence>
<feature type="transmembrane region" description="Helical" evidence="19">
    <location>
        <begin position="59"/>
        <end position="78"/>
    </location>
</feature>
<evidence type="ECO:0000256" key="12">
    <source>
        <dbReference type="ARBA" id="ARBA00022989"/>
    </source>
</evidence>
<evidence type="ECO:0000256" key="14">
    <source>
        <dbReference type="ARBA" id="ARBA00025228"/>
    </source>
</evidence>
<dbReference type="GO" id="GO:0008818">
    <property type="term" value="F:cobalamin 5'-phosphate synthase activity"/>
    <property type="evidence" value="ECO:0007669"/>
    <property type="project" value="UniProtKB-UniRule"/>
</dbReference>
<dbReference type="Proteomes" id="UP000596092">
    <property type="component" value="Chromosome"/>
</dbReference>
<reference evidence="20 21" key="1">
    <citation type="submission" date="2020-05" db="EMBL/GenBank/DDBJ databases">
        <title>Complete genome of Desulfobulbus oligotrophicus.</title>
        <authorList>
            <person name="Podar M."/>
        </authorList>
    </citation>
    <scope>NUCLEOTIDE SEQUENCE [LARGE SCALE GENOMIC DNA]</scope>
    <source>
        <strain evidence="20 21">Prop6</strain>
    </source>
</reference>
<evidence type="ECO:0000256" key="5">
    <source>
        <dbReference type="ARBA" id="ARBA00013200"/>
    </source>
</evidence>
<dbReference type="UniPathway" id="UPA00148">
    <property type="reaction ID" value="UER00238"/>
</dbReference>
<dbReference type="InterPro" id="IPR003805">
    <property type="entry name" value="CobS"/>
</dbReference>
<protein>
    <recommendedName>
        <fullName evidence="6 19">Adenosylcobinamide-GDP ribazoletransferase</fullName>
        <ecNumber evidence="5 19">2.7.8.26</ecNumber>
    </recommendedName>
    <alternativeName>
        <fullName evidence="16 19">Cobalamin synthase</fullName>
    </alternativeName>
    <alternativeName>
        <fullName evidence="15 19">Cobalamin-5'-phosphate synthase</fullName>
    </alternativeName>
</protein>
<evidence type="ECO:0000256" key="16">
    <source>
        <dbReference type="ARBA" id="ARBA00032853"/>
    </source>
</evidence>
<evidence type="ECO:0000256" key="18">
    <source>
        <dbReference type="ARBA" id="ARBA00049504"/>
    </source>
</evidence>
<keyword evidence="12 19" id="KW-1133">Transmembrane helix</keyword>
<keyword evidence="9 19" id="KW-0808">Transferase</keyword>
<dbReference type="AlphaFoldDB" id="A0A7T6APE1"/>
<evidence type="ECO:0000313" key="21">
    <source>
        <dbReference type="Proteomes" id="UP000596092"/>
    </source>
</evidence>
<feature type="transmembrane region" description="Helical" evidence="19">
    <location>
        <begin position="201"/>
        <end position="223"/>
    </location>
</feature>
<evidence type="ECO:0000256" key="10">
    <source>
        <dbReference type="ARBA" id="ARBA00022692"/>
    </source>
</evidence>
<keyword evidence="13 19" id="KW-0472">Membrane</keyword>
<keyword evidence="21" id="KW-1185">Reference proteome</keyword>
<feature type="transmembrane region" description="Helical" evidence="19">
    <location>
        <begin position="106"/>
        <end position="125"/>
    </location>
</feature>
<evidence type="ECO:0000313" key="20">
    <source>
        <dbReference type="EMBL" id="QQG64508.1"/>
    </source>
</evidence>
<feature type="transmembrane region" description="Helical" evidence="19">
    <location>
        <begin position="132"/>
        <end position="153"/>
    </location>
</feature>
<evidence type="ECO:0000256" key="6">
    <source>
        <dbReference type="ARBA" id="ARBA00015850"/>
    </source>
</evidence>